<accession>A0A6C0IMR7</accession>
<protein>
    <submittedName>
        <fullName evidence="1">Uncharacterized protein</fullName>
    </submittedName>
</protein>
<evidence type="ECO:0000313" key="1">
    <source>
        <dbReference type="EMBL" id="QHT94488.1"/>
    </source>
</evidence>
<organism evidence="1">
    <name type="scientific">viral metagenome</name>
    <dbReference type="NCBI Taxonomy" id="1070528"/>
    <lineage>
        <taxon>unclassified sequences</taxon>
        <taxon>metagenomes</taxon>
        <taxon>organismal metagenomes</taxon>
    </lineage>
</organism>
<dbReference type="EMBL" id="MN740222">
    <property type="protein sequence ID" value="QHT94488.1"/>
    <property type="molecule type" value="Genomic_DNA"/>
</dbReference>
<dbReference type="AlphaFoldDB" id="A0A6C0IMR7"/>
<name>A0A6C0IMR7_9ZZZZ</name>
<sequence length="109" mass="13600">MNSQIFKKEIPDELLFELLEKICLKTDKYYLIDYNSYKKMIFNKLHNELCETLKEYYYLGKYFYLEREMSYKSFTNIVRQICKHNNIMYTSNMKYNKSKYNIDYLIYFS</sequence>
<proteinExistence type="predicted"/>
<reference evidence="1" key="1">
    <citation type="journal article" date="2020" name="Nature">
        <title>Giant virus diversity and host interactions through global metagenomics.</title>
        <authorList>
            <person name="Schulz F."/>
            <person name="Roux S."/>
            <person name="Paez-Espino D."/>
            <person name="Jungbluth S."/>
            <person name="Walsh D.A."/>
            <person name="Denef V.J."/>
            <person name="McMahon K.D."/>
            <person name="Konstantinidis K.T."/>
            <person name="Eloe-Fadrosh E.A."/>
            <person name="Kyrpides N.C."/>
            <person name="Woyke T."/>
        </authorList>
    </citation>
    <scope>NUCLEOTIDE SEQUENCE</scope>
    <source>
        <strain evidence="1">GVMAG-M-3300024258-28</strain>
    </source>
</reference>